<evidence type="ECO:0000256" key="1">
    <source>
        <dbReference type="SAM" id="MobiDB-lite"/>
    </source>
</evidence>
<feature type="region of interest" description="Disordered" evidence="1">
    <location>
        <begin position="117"/>
        <end position="137"/>
    </location>
</feature>
<reference evidence="3" key="1">
    <citation type="journal article" date="2019" name="Int. J. Syst. Evol. Microbiol.">
        <title>The Global Catalogue of Microorganisms (GCM) 10K type strain sequencing project: providing services to taxonomists for standard genome sequencing and annotation.</title>
        <authorList>
            <consortium name="The Broad Institute Genomics Platform"/>
            <consortium name="The Broad Institute Genome Sequencing Center for Infectious Disease"/>
            <person name="Wu L."/>
            <person name="Ma J."/>
        </authorList>
    </citation>
    <scope>NUCLEOTIDE SEQUENCE [LARGE SCALE GENOMIC DNA]</scope>
    <source>
        <strain evidence="3">KCTC 42875</strain>
    </source>
</reference>
<dbReference type="EMBL" id="JBHRXK010000003">
    <property type="protein sequence ID" value="MFC3551150.1"/>
    <property type="molecule type" value="Genomic_DNA"/>
</dbReference>
<evidence type="ECO:0000313" key="3">
    <source>
        <dbReference type="Proteomes" id="UP001595740"/>
    </source>
</evidence>
<gene>
    <name evidence="2" type="ORF">ACFOLC_08965</name>
</gene>
<proteinExistence type="predicted"/>
<organism evidence="2 3">
    <name type="scientific">Lysobacter cavernae</name>
    <dbReference type="NCBI Taxonomy" id="1685901"/>
    <lineage>
        <taxon>Bacteria</taxon>
        <taxon>Pseudomonadati</taxon>
        <taxon>Pseudomonadota</taxon>
        <taxon>Gammaproteobacteria</taxon>
        <taxon>Lysobacterales</taxon>
        <taxon>Lysobacteraceae</taxon>
        <taxon>Lysobacter</taxon>
    </lineage>
</organism>
<dbReference type="RefSeq" id="WP_386758898.1">
    <property type="nucleotide sequence ID" value="NZ_JBHRXK010000003.1"/>
</dbReference>
<comment type="caution">
    <text evidence="2">The sequence shown here is derived from an EMBL/GenBank/DDBJ whole genome shotgun (WGS) entry which is preliminary data.</text>
</comment>
<sequence length="137" mass="14313">MLDETQGYAVFFFPQALEVLGEAIKPYLHDGPTGPHMLCQSIDTGGALLEMTIEGRTPDGQSVAMELMVPTSMVRMIVSARSGGVFGFGPRIPHEAAAGLPPVALAAAPKPVTPIELPAPSIEPAPGVVMAQTPPKR</sequence>
<accession>A0ABV7RT60</accession>
<keyword evidence="3" id="KW-1185">Reference proteome</keyword>
<protein>
    <submittedName>
        <fullName evidence="2">Uncharacterized protein</fullName>
    </submittedName>
</protein>
<dbReference type="Proteomes" id="UP001595740">
    <property type="component" value="Unassembled WGS sequence"/>
</dbReference>
<evidence type="ECO:0000313" key="2">
    <source>
        <dbReference type="EMBL" id="MFC3551150.1"/>
    </source>
</evidence>
<name>A0ABV7RT60_9GAMM</name>